<dbReference type="Gene3D" id="3.30.750.140">
    <property type="match status" value="1"/>
</dbReference>
<protein>
    <submittedName>
        <fullName evidence="3">Flagellar hook-length control protein FliK</fullName>
    </submittedName>
</protein>
<dbReference type="AlphaFoldDB" id="A0A0B4XQ64"/>
<organism evidence="3 4">
    <name type="scientific">Isoalcanivorax pacificus W11-5</name>
    <dbReference type="NCBI Taxonomy" id="391936"/>
    <lineage>
        <taxon>Bacteria</taxon>
        <taxon>Pseudomonadati</taxon>
        <taxon>Pseudomonadota</taxon>
        <taxon>Gammaproteobacteria</taxon>
        <taxon>Oceanospirillales</taxon>
        <taxon>Alcanivoracaceae</taxon>
        <taxon>Isoalcanivorax</taxon>
    </lineage>
</organism>
<dbReference type="Pfam" id="PF02120">
    <property type="entry name" value="Flg_hook"/>
    <property type="match status" value="1"/>
</dbReference>
<evidence type="ECO:0000259" key="2">
    <source>
        <dbReference type="Pfam" id="PF02120"/>
    </source>
</evidence>
<feature type="region of interest" description="Disordered" evidence="1">
    <location>
        <begin position="292"/>
        <end position="341"/>
    </location>
</feature>
<dbReference type="PANTHER" id="PTHR37533:SF2">
    <property type="entry name" value="FLAGELLAR HOOK-LENGTH CONTROL PROTEIN"/>
    <property type="match status" value="1"/>
</dbReference>
<dbReference type="PANTHER" id="PTHR37533">
    <property type="entry name" value="FLAGELLAR HOOK-LENGTH CONTROL PROTEIN"/>
    <property type="match status" value="1"/>
</dbReference>
<dbReference type="Proteomes" id="UP000006764">
    <property type="component" value="Chromosome"/>
</dbReference>
<accession>A0A0B4XQ64</accession>
<reference evidence="3 4" key="1">
    <citation type="journal article" date="2012" name="J. Bacteriol.">
        <title>Genome sequence of an alkane-degrading bacterium, Alcanivorax pacificus type strain W11-5, isolated from deep sea sediment.</title>
        <authorList>
            <person name="Lai Q."/>
            <person name="Shao Z."/>
        </authorList>
    </citation>
    <scope>NUCLEOTIDE SEQUENCE [LARGE SCALE GENOMIC DNA]</scope>
    <source>
        <strain evidence="3 4">W11-5</strain>
    </source>
</reference>
<gene>
    <name evidence="3" type="ORF">S7S_14720</name>
</gene>
<keyword evidence="4" id="KW-1185">Reference proteome</keyword>
<dbReference type="HOGENOM" id="CLU_789022_0_0_6"/>
<feature type="compositionally biased region" description="Low complexity" evidence="1">
    <location>
        <begin position="179"/>
        <end position="188"/>
    </location>
</feature>
<feature type="compositionally biased region" description="Low complexity" evidence="1">
    <location>
        <begin position="196"/>
        <end position="207"/>
    </location>
</feature>
<feature type="compositionally biased region" description="Pro residues" evidence="1">
    <location>
        <begin position="130"/>
        <end position="141"/>
    </location>
</feature>
<dbReference type="RefSeq" id="WP_008733749.1">
    <property type="nucleotide sequence ID" value="NZ_CP004387.1"/>
</dbReference>
<dbReference type="OrthoDB" id="1792985at2"/>
<dbReference type="CDD" id="cd17470">
    <property type="entry name" value="T3SS_Flik_C"/>
    <property type="match status" value="1"/>
</dbReference>
<feature type="region of interest" description="Disordered" evidence="1">
    <location>
        <begin position="179"/>
        <end position="209"/>
    </location>
</feature>
<proteinExistence type="predicted"/>
<keyword evidence="3" id="KW-0969">Cilium</keyword>
<feature type="compositionally biased region" description="Low complexity" evidence="1">
    <location>
        <begin position="120"/>
        <end position="129"/>
    </location>
</feature>
<keyword evidence="3" id="KW-0966">Cell projection</keyword>
<feature type="region of interest" description="Disordered" evidence="1">
    <location>
        <begin position="49"/>
        <end position="146"/>
    </location>
</feature>
<dbReference type="KEGG" id="apac:S7S_14720"/>
<dbReference type="EMBL" id="CP004387">
    <property type="protein sequence ID" value="AJD49356.1"/>
    <property type="molecule type" value="Genomic_DNA"/>
</dbReference>
<dbReference type="InterPro" id="IPR052563">
    <property type="entry name" value="FliK"/>
</dbReference>
<evidence type="ECO:0000313" key="3">
    <source>
        <dbReference type="EMBL" id="AJD49356.1"/>
    </source>
</evidence>
<keyword evidence="3" id="KW-0282">Flagellum</keyword>
<sequence length="341" mass="35240">MDISISTLLPLTSVPTPTLAPTTLATPAIEWPTDFAALMTQARLAVPGEQAPATTAVPHPAPALPPTLTTPDSDTQRPDPTPVDEQVTLSPDTLALMASLPGMAPPAPQHNVARAGEQRAPAMPALPATEMPPPAPAPVPATPHTTAGLPATPTLTDAVQHQAEQVEAPMISAPREMATPINSATPTPASAPPPATSSSLPAPLNSPQWPQEFSQQLVQFSRGLRGGEQRVEMHLNPAHLGPLSVSLTLDEQGAQAQFFSAHAPVRTAVEQAIPQLREALAEQGITLGDAMVGEHRQPPGEQHASHGGQGRASGMAPASDMPVDTAPATQPITVHGVDLYA</sequence>
<name>A0A0B4XQ64_9GAMM</name>
<evidence type="ECO:0000256" key="1">
    <source>
        <dbReference type="SAM" id="MobiDB-lite"/>
    </source>
</evidence>
<dbReference type="InterPro" id="IPR021136">
    <property type="entry name" value="Flagellar_hook_control-like_C"/>
</dbReference>
<dbReference type="InterPro" id="IPR038610">
    <property type="entry name" value="FliK-like_C_sf"/>
</dbReference>
<evidence type="ECO:0000313" key="4">
    <source>
        <dbReference type="Proteomes" id="UP000006764"/>
    </source>
</evidence>
<dbReference type="STRING" id="391936.S7S_14720"/>
<feature type="domain" description="Flagellar hook-length control protein-like C-terminal" evidence="2">
    <location>
        <begin position="225"/>
        <end position="298"/>
    </location>
</feature>